<keyword evidence="4" id="KW-1185">Reference proteome</keyword>
<dbReference type="InterPro" id="IPR004252">
    <property type="entry name" value="Probable_transposase_24"/>
</dbReference>
<dbReference type="Pfam" id="PF03004">
    <property type="entry name" value="Transposase_24"/>
    <property type="match status" value="1"/>
</dbReference>
<dbReference type="Proteomes" id="UP001141806">
    <property type="component" value="Unassembled WGS sequence"/>
</dbReference>
<reference evidence="3" key="1">
    <citation type="journal article" date="2023" name="Plant J.">
        <title>The genome of the king protea, Protea cynaroides.</title>
        <authorList>
            <person name="Chang J."/>
            <person name="Duong T.A."/>
            <person name="Schoeman C."/>
            <person name="Ma X."/>
            <person name="Roodt D."/>
            <person name="Barker N."/>
            <person name="Li Z."/>
            <person name="Van de Peer Y."/>
            <person name="Mizrachi E."/>
        </authorList>
    </citation>
    <scope>NUCLEOTIDE SEQUENCE</scope>
    <source>
        <tissue evidence="3">Young leaves</tissue>
    </source>
</reference>
<accession>A0A9Q0GQ95</accession>
<dbReference type="PANTHER" id="PTHR33144:SF25">
    <property type="entry name" value="DUF4216 DOMAIN-CONTAINING PROTEIN"/>
    <property type="match status" value="1"/>
</dbReference>
<evidence type="ECO:0000259" key="2">
    <source>
        <dbReference type="Pfam" id="PF13963"/>
    </source>
</evidence>
<dbReference type="InterPro" id="IPR029480">
    <property type="entry name" value="Transpos_assoc"/>
</dbReference>
<comment type="caution">
    <text evidence="3">The sequence shown here is derived from an EMBL/GenBank/DDBJ whole genome shotgun (WGS) entry which is preliminary data.</text>
</comment>
<dbReference type="PANTHER" id="PTHR33144">
    <property type="entry name" value="OS10G0409366 PROTEIN-RELATED"/>
    <property type="match status" value="1"/>
</dbReference>
<dbReference type="EMBL" id="JAMYWD010000012">
    <property type="protein sequence ID" value="KAJ4951585.1"/>
    <property type="molecule type" value="Genomic_DNA"/>
</dbReference>
<dbReference type="AlphaFoldDB" id="A0A9Q0GQ95"/>
<dbReference type="Pfam" id="PF13963">
    <property type="entry name" value="Transpos_assoc"/>
    <property type="match status" value="1"/>
</dbReference>
<feature type="region of interest" description="Disordered" evidence="1">
    <location>
        <begin position="119"/>
        <end position="157"/>
    </location>
</feature>
<protein>
    <recommendedName>
        <fullName evidence="2">Transposase-associated domain-containing protein</fullName>
    </recommendedName>
</protein>
<dbReference type="OrthoDB" id="1932876at2759"/>
<gene>
    <name evidence="3" type="ORF">NE237_028417</name>
</gene>
<evidence type="ECO:0000313" key="4">
    <source>
        <dbReference type="Proteomes" id="UP001141806"/>
    </source>
</evidence>
<organism evidence="3 4">
    <name type="scientific">Protea cynaroides</name>
    <dbReference type="NCBI Taxonomy" id="273540"/>
    <lineage>
        <taxon>Eukaryota</taxon>
        <taxon>Viridiplantae</taxon>
        <taxon>Streptophyta</taxon>
        <taxon>Embryophyta</taxon>
        <taxon>Tracheophyta</taxon>
        <taxon>Spermatophyta</taxon>
        <taxon>Magnoliopsida</taxon>
        <taxon>Proteales</taxon>
        <taxon>Proteaceae</taxon>
        <taxon>Protea</taxon>
    </lineage>
</organism>
<sequence length="553" mass="63082">MDRSWIQKSWNRRFRLSELYAVGVNGFLEFAFSRVSTGDRILCPCIYCINQQSRTREEVYEHLIVDGIIIGYTRWYCHGEFGSSNPTSTDSFVVDEEDEEDIVDVHDILQDAFPEHVVEGDDVSSSTGGTEGIGDKGSTSHGPSTSQTSTEPRRKRGCTRAIRTNNRSGADQILTVNVNHLGQVFGPHRTELSTYLGTLARNPTRIPLNFDDWRKVPINYKEQAWNSVLEKFNFDGNGKRQILKMLGHTWRDYKWDLRKRTIERFPNLKDAPRPISPIEIPEDQWKSLIDRWTSHEWMAKAQKNKQCREKQNLPHTAGRTSFPQVSYLMSNEMLDGREPSRLELFKKTHKRKDGSCEVQAAMEVIEKLEEKLDEQPPQLRDNKSVQDDIFVQVMGPESRNHVCGTGRGVSPCDLGLTQRNLQKKKENEEFRSTVSTMQENITTLKAQLTELDQIKAQLAILTQIVVGENCSQSSIQLFVQLKRQSHTNRFFSCRMLVGEKLLLLDSIMKVTKICSNAHEKKCPCRFHGEGSLVLAMLLAKRTGASNPSKIGCS</sequence>
<evidence type="ECO:0000256" key="1">
    <source>
        <dbReference type="SAM" id="MobiDB-lite"/>
    </source>
</evidence>
<evidence type="ECO:0000313" key="3">
    <source>
        <dbReference type="EMBL" id="KAJ4951585.1"/>
    </source>
</evidence>
<proteinExistence type="predicted"/>
<feature type="domain" description="Transposase-associated" evidence="2">
    <location>
        <begin position="3"/>
        <end position="80"/>
    </location>
</feature>
<feature type="compositionally biased region" description="Polar residues" evidence="1">
    <location>
        <begin position="137"/>
        <end position="150"/>
    </location>
</feature>
<name>A0A9Q0GQ95_9MAGN</name>